<dbReference type="AlphaFoldDB" id="A0A0C3G2M4"/>
<keyword evidence="6 7" id="KW-0067">ATP-binding</keyword>
<proteinExistence type="inferred from homology"/>
<dbReference type="GO" id="GO:0004788">
    <property type="term" value="F:thiamine diphosphokinase activity"/>
    <property type="evidence" value="ECO:0007669"/>
    <property type="project" value="UniProtKB-UniRule"/>
</dbReference>
<evidence type="ECO:0000256" key="4">
    <source>
        <dbReference type="ARBA" id="ARBA00022741"/>
    </source>
</evidence>
<dbReference type="Proteomes" id="UP000054166">
    <property type="component" value="Unassembled WGS sequence"/>
</dbReference>
<dbReference type="PANTHER" id="PTHR13622:SF8">
    <property type="entry name" value="THIAMIN PYROPHOSPHOKINASE 1"/>
    <property type="match status" value="1"/>
</dbReference>
<evidence type="ECO:0000256" key="7">
    <source>
        <dbReference type="PIRNR" id="PIRNR031057"/>
    </source>
</evidence>
<evidence type="ECO:0000256" key="2">
    <source>
        <dbReference type="ARBA" id="ARBA00006785"/>
    </source>
</evidence>
<comment type="similarity">
    <text evidence="2 7">Belongs to the thiamine pyrophosphokinase family.</text>
</comment>
<organism evidence="9 10">
    <name type="scientific">Piloderma croceum (strain F 1598)</name>
    <dbReference type="NCBI Taxonomy" id="765440"/>
    <lineage>
        <taxon>Eukaryota</taxon>
        <taxon>Fungi</taxon>
        <taxon>Dikarya</taxon>
        <taxon>Basidiomycota</taxon>
        <taxon>Agaricomycotina</taxon>
        <taxon>Agaricomycetes</taxon>
        <taxon>Agaricomycetidae</taxon>
        <taxon>Atheliales</taxon>
        <taxon>Atheliaceae</taxon>
        <taxon>Piloderma</taxon>
    </lineage>
</organism>
<dbReference type="FunFam" id="2.60.120.320:FF:000001">
    <property type="entry name" value="Thiamine pyrophosphokinase"/>
    <property type="match status" value="1"/>
</dbReference>
<evidence type="ECO:0000256" key="1">
    <source>
        <dbReference type="ARBA" id="ARBA00005078"/>
    </source>
</evidence>
<evidence type="ECO:0000313" key="9">
    <source>
        <dbReference type="EMBL" id="KIM84901.1"/>
    </source>
</evidence>
<dbReference type="GO" id="GO:0030975">
    <property type="term" value="F:thiamine binding"/>
    <property type="evidence" value="ECO:0007669"/>
    <property type="project" value="UniProtKB-UniRule"/>
</dbReference>
<dbReference type="PIRSF" id="PIRSF031057">
    <property type="entry name" value="Thiamin_pyrophosphokinase"/>
    <property type="match status" value="1"/>
</dbReference>
<keyword evidence="3 7" id="KW-0808">Transferase</keyword>
<dbReference type="EMBL" id="KN832986">
    <property type="protein sequence ID" value="KIM84901.1"/>
    <property type="molecule type" value="Genomic_DNA"/>
</dbReference>
<dbReference type="InterPro" id="IPR036759">
    <property type="entry name" value="TPK_catalytic_sf"/>
</dbReference>
<dbReference type="UniPathway" id="UPA00060">
    <property type="reaction ID" value="UER00597"/>
</dbReference>
<keyword evidence="5 7" id="KW-0418">Kinase</keyword>
<dbReference type="SMART" id="SM00983">
    <property type="entry name" value="TPK_B1_binding"/>
    <property type="match status" value="1"/>
</dbReference>
<dbReference type="InterPro" id="IPR006282">
    <property type="entry name" value="Thi_PPkinase"/>
</dbReference>
<keyword evidence="10" id="KW-1185">Reference proteome</keyword>
<dbReference type="STRING" id="765440.A0A0C3G2M4"/>
<dbReference type="GO" id="GO:0016301">
    <property type="term" value="F:kinase activity"/>
    <property type="evidence" value="ECO:0007669"/>
    <property type="project" value="UniProtKB-UniRule"/>
</dbReference>
<evidence type="ECO:0000259" key="8">
    <source>
        <dbReference type="SMART" id="SM00983"/>
    </source>
</evidence>
<evidence type="ECO:0000256" key="3">
    <source>
        <dbReference type="ARBA" id="ARBA00022679"/>
    </source>
</evidence>
<reference evidence="9 10" key="1">
    <citation type="submission" date="2014-04" db="EMBL/GenBank/DDBJ databases">
        <authorList>
            <consortium name="DOE Joint Genome Institute"/>
            <person name="Kuo A."/>
            <person name="Tarkka M."/>
            <person name="Buscot F."/>
            <person name="Kohler A."/>
            <person name="Nagy L.G."/>
            <person name="Floudas D."/>
            <person name="Copeland A."/>
            <person name="Barry K.W."/>
            <person name="Cichocki N."/>
            <person name="Veneault-Fourrey C."/>
            <person name="LaButti K."/>
            <person name="Lindquist E.A."/>
            <person name="Lipzen A."/>
            <person name="Lundell T."/>
            <person name="Morin E."/>
            <person name="Murat C."/>
            <person name="Sun H."/>
            <person name="Tunlid A."/>
            <person name="Henrissat B."/>
            <person name="Grigoriev I.V."/>
            <person name="Hibbett D.S."/>
            <person name="Martin F."/>
            <person name="Nordberg H.P."/>
            <person name="Cantor M.N."/>
            <person name="Hua S.X."/>
        </authorList>
    </citation>
    <scope>NUCLEOTIDE SEQUENCE [LARGE SCALE GENOMIC DNA]</scope>
    <source>
        <strain evidence="9 10">F 1598</strain>
    </source>
</reference>
<accession>A0A0C3G2M4</accession>
<dbReference type="OrthoDB" id="25149at2759"/>
<dbReference type="NCBIfam" id="TIGR01378">
    <property type="entry name" value="thi_PPkinase"/>
    <property type="match status" value="1"/>
</dbReference>
<dbReference type="PANTHER" id="PTHR13622">
    <property type="entry name" value="THIAMIN PYROPHOSPHOKINASE"/>
    <property type="match status" value="1"/>
</dbReference>
<dbReference type="SUPFAM" id="SSF63999">
    <property type="entry name" value="Thiamin pyrophosphokinase, catalytic domain"/>
    <property type="match status" value="1"/>
</dbReference>
<comment type="catalytic activity">
    <reaction evidence="7">
        <text>thiamine + ATP = thiamine diphosphate + AMP + H(+)</text>
        <dbReference type="Rhea" id="RHEA:11576"/>
        <dbReference type="ChEBI" id="CHEBI:15378"/>
        <dbReference type="ChEBI" id="CHEBI:18385"/>
        <dbReference type="ChEBI" id="CHEBI:30616"/>
        <dbReference type="ChEBI" id="CHEBI:58937"/>
        <dbReference type="ChEBI" id="CHEBI:456215"/>
    </reaction>
</comment>
<dbReference type="InterPro" id="IPR007371">
    <property type="entry name" value="TPK_catalytic"/>
</dbReference>
<keyword evidence="4 7" id="KW-0547">Nucleotide-binding</keyword>
<dbReference type="EC" id="2.7.6.2" evidence="7"/>
<gene>
    <name evidence="9" type="ORF">PILCRDRAFT_817723</name>
</gene>
<protein>
    <recommendedName>
        <fullName evidence="7">Thiamine pyrophosphokinase</fullName>
        <ecNumber evidence="7">2.7.6.2</ecNumber>
    </recommendedName>
</protein>
<evidence type="ECO:0000313" key="10">
    <source>
        <dbReference type="Proteomes" id="UP000054166"/>
    </source>
</evidence>
<dbReference type="Gene3D" id="2.60.120.320">
    <property type="entry name" value="Thiamin pyrophosphokinase, thiamin-binding domain"/>
    <property type="match status" value="1"/>
</dbReference>
<dbReference type="InterPro" id="IPR007373">
    <property type="entry name" value="Thiamin_PyroPKinase_B1-bd"/>
</dbReference>
<dbReference type="HOGENOM" id="CLU_044237_0_0_1"/>
<dbReference type="Gene3D" id="3.40.50.10240">
    <property type="entry name" value="Thiamin pyrophosphokinase, catalytic domain"/>
    <property type="match status" value="1"/>
</dbReference>
<dbReference type="Pfam" id="PF04265">
    <property type="entry name" value="TPK_B1_binding"/>
    <property type="match status" value="1"/>
</dbReference>
<sequence length="254" mass="28957">MRQWSTSFLMPHSAVSTENRALIILNQPFSVALFDRLWNFCKWHCCGDGGANRLYDLFENPEVEDGATARTFFLPELITGDLDSIRDDVKEYYVSRGVRVIQDKDQYSTDLMKCISSLEEKEKSEGRGQYDIILLGGMSGRLDHTIHTLSYLHKLRKSRQRTFAVSDDNVGWVLDEGEHIIRIDHQVLGPTCGLLPVGIDSTVLSTTGLRWNLTNNESSFDGLVSTSNHLLPEEEMVWIKTSKPIWWTAELKKC</sequence>
<reference evidence="10" key="2">
    <citation type="submission" date="2015-01" db="EMBL/GenBank/DDBJ databases">
        <title>Evolutionary Origins and Diversification of the Mycorrhizal Mutualists.</title>
        <authorList>
            <consortium name="DOE Joint Genome Institute"/>
            <consortium name="Mycorrhizal Genomics Consortium"/>
            <person name="Kohler A."/>
            <person name="Kuo A."/>
            <person name="Nagy L.G."/>
            <person name="Floudas D."/>
            <person name="Copeland A."/>
            <person name="Barry K.W."/>
            <person name="Cichocki N."/>
            <person name="Veneault-Fourrey C."/>
            <person name="LaButti K."/>
            <person name="Lindquist E.A."/>
            <person name="Lipzen A."/>
            <person name="Lundell T."/>
            <person name="Morin E."/>
            <person name="Murat C."/>
            <person name="Riley R."/>
            <person name="Ohm R."/>
            <person name="Sun H."/>
            <person name="Tunlid A."/>
            <person name="Henrissat B."/>
            <person name="Grigoriev I.V."/>
            <person name="Hibbett D.S."/>
            <person name="Martin F."/>
        </authorList>
    </citation>
    <scope>NUCLEOTIDE SEQUENCE [LARGE SCALE GENOMIC DNA]</scope>
    <source>
        <strain evidence="10">F 1598</strain>
    </source>
</reference>
<dbReference type="CDD" id="cd07995">
    <property type="entry name" value="TPK"/>
    <property type="match status" value="1"/>
</dbReference>
<name>A0A0C3G2M4_PILCF</name>
<dbReference type="GO" id="GO:0005524">
    <property type="term" value="F:ATP binding"/>
    <property type="evidence" value="ECO:0007669"/>
    <property type="project" value="UniProtKB-UniRule"/>
</dbReference>
<comment type="pathway">
    <text evidence="1 7">Cofactor biosynthesis; thiamine diphosphate biosynthesis; thiamine diphosphate from thiamine: step 1/1.</text>
</comment>
<evidence type="ECO:0000256" key="6">
    <source>
        <dbReference type="ARBA" id="ARBA00022840"/>
    </source>
</evidence>
<dbReference type="InterPro" id="IPR036371">
    <property type="entry name" value="TPK_B1-bd_sf"/>
</dbReference>
<feature type="domain" description="Thiamin pyrophosphokinase thiamin-binding" evidence="8">
    <location>
        <begin position="177"/>
        <end position="245"/>
    </location>
</feature>
<dbReference type="InterPro" id="IPR016966">
    <property type="entry name" value="Thiamin_pyrophosphokinase_euk"/>
</dbReference>
<dbReference type="SUPFAM" id="SSF63862">
    <property type="entry name" value="Thiamin pyrophosphokinase, substrate-binding domain"/>
    <property type="match status" value="1"/>
</dbReference>
<evidence type="ECO:0000256" key="5">
    <source>
        <dbReference type="ARBA" id="ARBA00022777"/>
    </source>
</evidence>
<dbReference type="Pfam" id="PF04263">
    <property type="entry name" value="TPK_catalytic"/>
    <property type="match status" value="1"/>
</dbReference>
<dbReference type="GO" id="GO:0009229">
    <property type="term" value="P:thiamine diphosphate biosynthetic process"/>
    <property type="evidence" value="ECO:0007669"/>
    <property type="project" value="UniProtKB-UniRule"/>
</dbReference>
<dbReference type="InParanoid" id="A0A0C3G2M4"/>
<dbReference type="GO" id="GO:0006772">
    <property type="term" value="P:thiamine metabolic process"/>
    <property type="evidence" value="ECO:0007669"/>
    <property type="project" value="InterPro"/>
</dbReference>